<dbReference type="Pfam" id="PF08282">
    <property type="entry name" value="Hydrolase_3"/>
    <property type="match status" value="1"/>
</dbReference>
<dbReference type="SFLD" id="SFLDG01142">
    <property type="entry name" value="C2.B.2:_Mannosyl-3-phosphoglyc"/>
    <property type="match status" value="1"/>
</dbReference>
<dbReference type="InterPro" id="IPR036412">
    <property type="entry name" value="HAD-like_sf"/>
</dbReference>
<dbReference type="AlphaFoldDB" id="A0AAN4URL2"/>
<keyword evidence="1" id="KW-0479">Metal-binding</keyword>
<dbReference type="GO" id="GO:0050531">
    <property type="term" value="F:mannosyl-3-phosphoglycerate phosphatase activity"/>
    <property type="evidence" value="ECO:0007669"/>
    <property type="project" value="InterPro"/>
</dbReference>
<keyword evidence="3" id="KW-0460">Magnesium</keyword>
<dbReference type="SUPFAM" id="SSF56784">
    <property type="entry name" value="HAD-like"/>
    <property type="match status" value="1"/>
</dbReference>
<evidence type="ECO:0000256" key="2">
    <source>
        <dbReference type="ARBA" id="ARBA00022801"/>
    </source>
</evidence>
<evidence type="ECO:0000256" key="3">
    <source>
        <dbReference type="ARBA" id="ARBA00022842"/>
    </source>
</evidence>
<evidence type="ECO:0000313" key="7">
    <source>
        <dbReference type="Proteomes" id="UP000634647"/>
    </source>
</evidence>
<dbReference type="GO" id="GO:0051479">
    <property type="term" value="P:mannosylglycerate biosynthetic process"/>
    <property type="evidence" value="ECO:0007669"/>
    <property type="project" value="InterPro"/>
</dbReference>
<accession>A0AAN4URL2</accession>
<dbReference type="SFLD" id="SFLDS00003">
    <property type="entry name" value="Haloacid_Dehalogenase"/>
    <property type="match status" value="1"/>
</dbReference>
<evidence type="ECO:0000313" key="6">
    <source>
        <dbReference type="Proteomes" id="UP000199541"/>
    </source>
</evidence>
<organism evidence="4 7">
    <name type="scientific">Allgaiera indica</name>
    <dbReference type="NCBI Taxonomy" id="765699"/>
    <lineage>
        <taxon>Bacteria</taxon>
        <taxon>Pseudomonadati</taxon>
        <taxon>Pseudomonadota</taxon>
        <taxon>Alphaproteobacteria</taxon>
        <taxon>Rhodobacterales</taxon>
        <taxon>Paracoccaceae</taxon>
        <taxon>Allgaiera</taxon>
    </lineage>
</organism>
<protein>
    <submittedName>
        <fullName evidence="4">Mannosyl-3-phosphoglycerate phosphatase</fullName>
    </submittedName>
</protein>
<keyword evidence="6" id="KW-1185">Reference proteome</keyword>
<dbReference type="RefSeq" id="WP_035846620.1">
    <property type="nucleotide sequence ID" value="NZ_BNAB01000009.1"/>
</dbReference>
<reference evidence="4" key="3">
    <citation type="submission" date="2023-06" db="EMBL/GenBank/DDBJ databases">
        <authorList>
            <person name="Sun Q."/>
            <person name="Zhou Y."/>
        </authorList>
    </citation>
    <scope>NUCLEOTIDE SEQUENCE</scope>
    <source>
        <strain evidence="4">CGMCC 1.10859</strain>
    </source>
</reference>
<evidence type="ECO:0000256" key="1">
    <source>
        <dbReference type="ARBA" id="ARBA00022723"/>
    </source>
</evidence>
<dbReference type="GO" id="GO:0000287">
    <property type="term" value="F:magnesium ion binding"/>
    <property type="evidence" value="ECO:0007669"/>
    <property type="project" value="TreeGrafter"/>
</dbReference>
<dbReference type="EMBL" id="BNAB01000009">
    <property type="protein sequence ID" value="GHE02410.1"/>
    <property type="molecule type" value="Genomic_DNA"/>
</dbReference>
<dbReference type="InterPro" id="IPR006381">
    <property type="entry name" value="HAD-SF-IIB-MPGP"/>
</dbReference>
<dbReference type="InterPro" id="IPR023214">
    <property type="entry name" value="HAD_sf"/>
</dbReference>
<dbReference type="Proteomes" id="UP000634647">
    <property type="component" value="Unassembled WGS sequence"/>
</dbReference>
<dbReference type="GO" id="GO:0005829">
    <property type="term" value="C:cytosol"/>
    <property type="evidence" value="ECO:0007669"/>
    <property type="project" value="TreeGrafter"/>
</dbReference>
<dbReference type="Gene3D" id="3.40.50.1000">
    <property type="entry name" value="HAD superfamily/HAD-like"/>
    <property type="match status" value="1"/>
</dbReference>
<reference evidence="4" key="1">
    <citation type="journal article" date="2014" name="Int. J. Syst. Evol. Microbiol.">
        <title>Complete genome sequence of Corynebacterium casei LMG S-19264T (=DSM 44701T), isolated from a smear-ripened cheese.</title>
        <authorList>
            <consortium name="US DOE Joint Genome Institute (JGI-PGF)"/>
            <person name="Walter F."/>
            <person name="Albersmeier A."/>
            <person name="Kalinowski J."/>
            <person name="Ruckert C."/>
        </authorList>
    </citation>
    <scope>NUCLEOTIDE SEQUENCE</scope>
    <source>
        <strain evidence="4">CGMCC 1.10859</strain>
    </source>
</reference>
<gene>
    <name evidence="4" type="primary">yedP</name>
    <name evidence="4" type="ORF">GCM10008024_21760</name>
    <name evidence="5" type="ORF">SAMN05444006_11380</name>
</gene>
<reference evidence="5 6" key="2">
    <citation type="submission" date="2016-10" db="EMBL/GenBank/DDBJ databases">
        <authorList>
            <person name="Varghese N."/>
            <person name="Submissions S."/>
        </authorList>
    </citation>
    <scope>NUCLEOTIDE SEQUENCE [LARGE SCALE GENOMIC DNA]</scope>
    <source>
        <strain evidence="5 6">DSM 24802</strain>
    </source>
</reference>
<dbReference type="SFLD" id="SFLDG01140">
    <property type="entry name" value="C2.B:_Phosphomannomutase_and_P"/>
    <property type="match status" value="1"/>
</dbReference>
<dbReference type="Gene3D" id="3.30.980.20">
    <property type="entry name" value="Putative mannosyl-3-phosphoglycerate phosphatase, domain 2"/>
    <property type="match status" value="1"/>
</dbReference>
<dbReference type="EMBL" id="FNOB01000013">
    <property type="protein sequence ID" value="SDX30278.1"/>
    <property type="molecule type" value="Genomic_DNA"/>
</dbReference>
<dbReference type="PANTHER" id="PTHR10000">
    <property type="entry name" value="PHOSPHOSERINE PHOSPHATASE"/>
    <property type="match status" value="1"/>
</dbReference>
<proteinExistence type="predicted"/>
<evidence type="ECO:0000313" key="4">
    <source>
        <dbReference type="EMBL" id="GHE02410.1"/>
    </source>
</evidence>
<name>A0AAN4URL2_9RHOB</name>
<keyword evidence="2" id="KW-0378">Hydrolase</keyword>
<sequence length="254" mass="26534">MKTRAFAIFSDLDGTLLDHETYDWRPAAPCLARLRDAGVALVLASSKTAAEIAPLRAEMGFAHCPAIVENGAGVLPPGTERPGESRTHPRLRAALAALPPWFAGFSDWDPEEIARRTGLPPQAAGRAALRDFSEPGLYTGPEARRAEFLQSLARTGITAAQGGRFLTLSFGGSKAGRMAELAAQMPGPPRTIALGDAPNDAAMLRAADHAVIVPNPAHPGPGLAADGHRIRLAPAPGPKGWAAAVQALLAELTD</sequence>
<comment type="caution">
    <text evidence="4">The sequence shown here is derived from an EMBL/GenBank/DDBJ whole genome shotgun (WGS) entry which is preliminary data.</text>
</comment>
<evidence type="ECO:0000313" key="5">
    <source>
        <dbReference type="EMBL" id="SDX30278.1"/>
    </source>
</evidence>
<dbReference type="PANTHER" id="PTHR10000:SF8">
    <property type="entry name" value="HAD SUPERFAMILY HYDROLASE-LIKE, TYPE 3"/>
    <property type="match status" value="1"/>
</dbReference>
<dbReference type="NCBIfam" id="TIGR01486">
    <property type="entry name" value="HAD-SF-IIB-MPGP"/>
    <property type="match status" value="1"/>
</dbReference>
<dbReference type="Proteomes" id="UP000199541">
    <property type="component" value="Unassembled WGS sequence"/>
</dbReference>